<keyword evidence="2" id="KW-1185">Reference proteome</keyword>
<comment type="caution">
    <text evidence="1">The sequence shown here is derived from an EMBL/GenBank/DDBJ whole genome shotgun (WGS) entry which is preliminary data.</text>
</comment>
<protein>
    <submittedName>
        <fullName evidence="1">Uncharacterized protein</fullName>
    </submittedName>
</protein>
<organism evidence="1 2">
    <name type="scientific">Polyplosphaeria fusca</name>
    <dbReference type="NCBI Taxonomy" id="682080"/>
    <lineage>
        <taxon>Eukaryota</taxon>
        <taxon>Fungi</taxon>
        <taxon>Dikarya</taxon>
        <taxon>Ascomycota</taxon>
        <taxon>Pezizomycotina</taxon>
        <taxon>Dothideomycetes</taxon>
        <taxon>Pleosporomycetidae</taxon>
        <taxon>Pleosporales</taxon>
        <taxon>Tetraplosphaeriaceae</taxon>
        <taxon>Polyplosphaeria</taxon>
    </lineage>
</organism>
<dbReference type="EMBL" id="ML996121">
    <property type="protein sequence ID" value="KAF2736892.1"/>
    <property type="molecule type" value="Genomic_DNA"/>
</dbReference>
<evidence type="ECO:0000313" key="2">
    <source>
        <dbReference type="Proteomes" id="UP000799444"/>
    </source>
</evidence>
<proteinExistence type="predicted"/>
<reference evidence="1" key="1">
    <citation type="journal article" date="2020" name="Stud. Mycol.">
        <title>101 Dothideomycetes genomes: a test case for predicting lifestyles and emergence of pathogens.</title>
        <authorList>
            <person name="Haridas S."/>
            <person name="Albert R."/>
            <person name="Binder M."/>
            <person name="Bloem J."/>
            <person name="Labutti K."/>
            <person name="Salamov A."/>
            <person name="Andreopoulos B."/>
            <person name="Baker S."/>
            <person name="Barry K."/>
            <person name="Bills G."/>
            <person name="Bluhm B."/>
            <person name="Cannon C."/>
            <person name="Castanera R."/>
            <person name="Culley D."/>
            <person name="Daum C."/>
            <person name="Ezra D."/>
            <person name="Gonzalez J."/>
            <person name="Henrissat B."/>
            <person name="Kuo A."/>
            <person name="Liang C."/>
            <person name="Lipzen A."/>
            <person name="Lutzoni F."/>
            <person name="Magnuson J."/>
            <person name="Mondo S."/>
            <person name="Nolan M."/>
            <person name="Ohm R."/>
            <person name="Pangilinan J."/>
            <person name="Park H.-J."/>
            <person name="Ramirez L."/>
            <person name="Alfaro M."/>
            <person name="Sun H."/>
            <person name="Tritt A."/>
            <person name="Yoshinaga Y."/>
            <person name="Zwiers L.-H."/>
            <person name="Turgeon B."/>
            <person name="Goodwin S."/>
            <person name="Spatafora J."/>
            <person name="Crous P."/>
            <person name="Grigoriev I."/>
        </authorList>
    </citation>
    <scope>NUCLEOTIDE SEQUENCE</scope>
    <source>
        <strain evidence="1">CBS 125425</strain>
    </source>
</reference>
<dbReference type="Proteomes" id="UP000799444">
    <property type="component" value="Unassembled WGS sequence"/>
</dbReference>
<dbReference type="AlphaFoldDB" id="A0A9P4R0B5"/>
<name>A0A9P4R0B5_9PLEO</name>
<evidence type="ECO:0000313" key="1">
    <source>
        <dbReference type="EMBL" id="KAF2736892.1"/>
    </source>
</evidence>
<gene>
    <name evidence="1" type="ORF">EJ04DRAFT_510800</name>
</gene>
<sequence>MARKLVLVHIQRVMVACSSSSSLSFSRMRVCVRLGSISGFVIPSYPLRPTTSAIAAYGRAQVPHPRSRRAWGSEHHVDTVGASASMAKLKIGLRLHAPKLVTFVRQ</sequence>
<accession>A0A9P4R0B5</accession>